<dbReference type="InterPro" id="IPR052529">
    <property type="entry name" value="Bact_Transport_Assoc"/>
</dbReference>
<evidence type="ECO:0000259" key="2">
    <source>
        <dbReference type="Pfam" id="PF04235"/>
    </source>
</evidence>
<feature type="transmembrane region" description="Helical" evidence="1">
    <location>
        <begin position="346"/>
        <end position="369"/>
    </location>
</feature>
<keyword evidence="1" id="KW-0472">Membrane</keyword>
<sequence length="391" mass="44406">MLINQNSSRLYVVDALRGFAIISIMLIHNLEHFDYYFLPENLSPWMKALDKQVWDVLFFLFAGKSYAIFALLFGLTFFIQSDNQAKKGKDFRGRFAWRLILLLGFGIINSAFYQGDILTIYAIIGFGLIPVAKLKDSWVLIIATLLMLQPYEWINFACALLHPEVAPANPASWAYFGKMGEYIPKDSFIDTVVGNLTNGRPAVFNWSWENGRVFQTLSLFMLGMLAGRKGLFKESDSNIRFWKKALVISLVAFIPLFQAKTNVGTWYTSEALIRPLGVILSSWANLAFMIFLVSSFVLLFRTSLFNKALNLLAPIGRMSLSNYIIQSILGSFIYYGFGLGMYQFTGATHCLIIGICLAILQGIFSTWWLHVHKQGPLESLWHKATWVGRQD</sequence>
<dbReference type="RefSeq" id="WP_079682800.1">
    <property type="nucleotide sequence ID" value="NZ_FUYQ01000006.1"/>
</dbReference>
<name>A0A1T5BA13_9BACT</name>
<feature type="domain" description="DUF418" evidence="2">
    <location>
        <begin position="226"/>
        <end position="387"/>
    </location>
</feature>
<dbReference type="InterPro" id="IPR007349">
    <property type="entry name" value="DUF418"/>
</dbReference>
<dbReference type="PANTHER" id="PTHR30590">
    <property type="entry name" value="INNER MEMBRANE PROTEIN"/>
    <property type="match status" value="1"/>
</dbReference>
<accession>A0A1T5BA13</accession>
<keyword evidence="4" id="KW-1185">Reference proteome</keyword>
<evidence type="ECO:0000313" key="4">
    <source>
        <dbReference type="Proteomes" id="UP000190852"/>
    </source>
</evidence>
<feature type="transmembrane region" description="Helical" evidence="1">
    <location>
        <begin position="241"/>
        <end position="258"/>
    </location>
</feature>
<dbReference type="PANTHER" id="PTHR30590:SF2">
    <property type="entry name" value="INNER MEMBRANE PROTEIN"/>
    <property type="match status" value="1"/>
</dbReference>
<evidence type="ECO:0000256" key="1">
    <source>
        <dbReference type="SAM" id="Phobius"/>
    </source>
</evidence>
<proteinExistence type="predicted"/>
<keyword evidence="1" id="KW-1133">Transmembrane helix</keyword>
<protein>
    <recommendedName>
        <fullName evidence="2">DUF418 domain-containing protein</fullName>
    </recommendedName>
</protein>
<feature type="transmembrane region" description="Helical" evidence="1">
    <location>
        <begin position="99"/>
        <end position="132"/>
    </location>
</feature>
<feature type="transmembrane region" description="Helical" evidence="1">
    <location>
        <begin position="278"/>
        <end position="300"/>
    </location>
</feature>
<evidence type="ECO:0000313" key="3">
    <source>
        <dbReference type="EMBL" id="SKB43723.1"/>
    </source>
</evidence>
<dbReference type="EMBL" id="FUYQ01000006">
    <property type="protein sequence ID" value="SKB43723.1"/>
    <property type="molecule type" value="Genomic_DNA"/>
</dbReference>
<reference evidence="4" key="1">
    <citation type="submission" date="2017-02" db="EMBL/GenBank/DDBJ databases">
        <authorList>
            <person name="Varghese N."/>
            <person name="Submissions S."/>
        </authorList>
    </citation>
    <scope>NUCLEOTIDE SEQUENCE [LARGE SCALE GENOMIC DNA]</scope>
    <source>
        <strain evidence="4">DSM 24967</strain>
    </source>
</reference>
<feature type="transmembrane region" description="Helical" evidence="1">
    <location>
        <begin position="56"/>
        <end position="79"/>
    </location>
</feature>
<keyword evidence="1" id="KW-0812">Transmembrane</keyword>
<organism evidence="3 4">
    <name type="scientific">Parabacteroides chartae</name>
    <dbReference type="NCBI Taxonomy" id="1037355"/>
    <lineage>
        <taxon>Bacteria</taxon>
        <taxon>Pseudomonadati</taxon>
        <taxon>Bacteroidota</taxon>
        <taxon>Bacteroidia</taxon>
        <taxon>Bacteroidales</taxon>
        <taxon>Tannerellaceae</taxon>
        <taxon>Parabacteroides</taxon>
    </lineage>
</organism>
<dbReference type="AlphaFoldDB" id="A0A1T5BA13"/>
<dbReference type="Proteomes" id="UP000190852">
    <property type="component" value="Unassembled WGS sequence"/>
</dbReference>
<gene>
    <name evidence="3" type="ORF">SAMN05660349_01170</name>
</gene>
<dbReference type="Pfam" id="PF04235">
    <property type="entry name" value="DUF418"/>
    <property type="match status" value="1"/>
</dbReference>
<feature type="transmembrane region" description="Helical" evidence="1">
    <location>
        <begin position="320"/>
        <end position="340"/>
    </location>
</feature>